<evidence type="ECO:0000256" key="1">
    <source>
        <dbReference type="SAM" id="SignalP"/>
    </source>
</evidence>
<keyword evidence="1" id="KW-0732">Signal</keyword>
<dbReference type="Proteomes" id="UP000266568">
    <property type="component" value="Unassembled WGS sequence"/>
</dbReference>
<keyword evidence="3" id="KW-1185">Reference proteome</keyword>
<evidence type="ECO:0000313" key="3">
    <source>
        <dbReference type="Proteomes" id="UP000266568"/>
    </source>
</evidence>
<dbReference type="OrthoDB" id="5956991at2"/>
<gene>
    <name evidence="2" type="ORF">DFR49_3874</name>
</gene>
<dbReference type="EMBL" id="QXDC01000004">
    <property type="protein sequence ID" value="RIA37983.1"/>
    <property type="molecule type" value="Genomic_DNA"/>
</dbReference>
<accession>A0A397NQK3</accession>
<protein>
    <submittedName>
        <fullName evidence="2">Uncharacterized protein</fullName>
    </submittedName>
</protein>
<organism evidence="2 3">
    <name type="scientific">Hephaestia caeni</name>
    <dbReference type="NCBI Taxonomy" id="645617"/>
    <lineage>
        <taxon>Bacteria</taxon>
        <taxon>Pseudomonadati</taxon>
        <taxon>Pseudomonadota</taxon>
        <taxon>Alphaproteobacteria</taxon>
        <taxon>Sphingomonadales</taxon>
        <taxon>Sphingomonadaceae</taxon>
        <taxon>Hephaestia</taxon>
    </lineage>
</organism>
<dbReference type="AlphaFoldDB" id="A0A397NQK3"/>
<feature type="signal peptide" evidence="1">
    <location>
        <begin position="1"/>
        <end position="24"/>
    </location>
</feature>
<feature type="chain" id="PRO_5017260337" evidence="1">
    <location>
        <begin position="25"/>
        <end position="138"/>
    </location>
</feature>
<sequence>MFASLAKFAMMAGCLGLLAGAGIAAGHPADNAKAEAKLADALEGRVAGTPVDCIQLHNIRSSRIFNGTAILYDTGSTLYLNRPDSGATWLSDDDVLVTDTHSPQLCSIDTVRLFDNASHMPNGSVSLGKFVPYTKPKT</sequence>
<dbReference type="RefSeq" id="WP_119037214.1">
    <property type="nucleotide sequence ID" value="NZ_QXDC01000004.1"/>
</dbReference>
<proteinExistence type="predicted"/>
<evidence type="ECO:0000313" key="2">
    <source>
        <dbReference type="EMBL" id="RIA37983.1"/>
    </source>
</evidence>
<reference evidence="2 3" key="1">
    <citation type="submission" date="2018-08" db="EMBL/GenBank/DDBJ databases">
        <title>Genomic Encyclopedia of Type Strains, Phase IV (KMG-IV): sequencing the most valuable type-strain genomes for metagenomic binning, comparative biology and taxonomic classification.</title>
        <authorList>
            <person name="Goeker M."/>
        </authorList>
    </citation>
    <scope>NUCLEOTIDE SEQUENCE [LARGE SCALE GENOMIC DNA]</scope>
    <source>
        <strain evidence="2 3">DSM 25527</strain>
    </source>
</reference>
<name>A0A397NQK3_9SPHN</name>
<comment type="caution">
    <text evidence="2">The sequence shown here is derived from an EMBL/GenBank/DDBJ whole genome shotgun (WGS) entry which is preliminary data.</text>
</comment>